<keyword evidence="4" id="KW-1185">Reference proteome</keyword>
<name>A0A9P1CZQ6_9DINO</name>
<dbReference type="Proteomes" id="UP001152797">
    <property type="component" value="Unassembled WGS sequence"/>
</dbReference>
<dbReference type="EMBL" id="CAMXCT030004680">
    <property type="protein sequence ID" value="CAL4797265.1"/>
    <property type="molecule type" value="Genomic_DNA"/>
</dbReference>
<gene>
    <name evidence="1" type="ORF">C1SCF055_LOCUS27257</name>
    <name evidence="2" type="ORF">C1SCF055_LOCUS35276</name>
</gene>
<dbReference type="EMBL" id="CAMXCT010002899">
    <property type="protein sequence ID" value="CAI4001189.1"/>
    <property type="molecule type" value="Genomic_DNA"/>
</dbReference>
<comment type="caution">
    <text evidence="1">The sequence shown here is derived from an EMBL/GenBank/DDBJ whole genome shotgun (WGS) entry which is preliminary data.</text>
</comment>
<dbReference type="EMBL" id="CAMXCT030002899">
    <property type="protein sequence ID" value="CAL4788501.1"/>
    <property type="molecule type" value="Genomic_DNA"/>
</dbReference>
<dbReference type="AlphaFoldDB" id="A0A9P1CZQ6"/>
<dbReference type="OrthoDB" id="424604at2759"/>
<evidence type="ECO:0000313" key="3">
    <source>
        <dbReference type="EMBL" id="CAL4788501.1"/>
    </source>
</evidence>
<reference evidence="3 4" key="2">
    <citation type="submission" date="2024-05" db="EMBL/GenBank/DDBJ databases">
        <authorList>
            <person name="Chen Y."/>
            <person name="Shah S."/>
            <person name="Dougan E. K."/>
            <person name="Thang M."/>
            <person name="Chan C."/>
        </authorList>
    </citation>
    <scope>NUCLEOTIDE SEQUENCE [LARGE SCALE GENOMIC DNA]</scope>
</reference>
<dbReference type="EMBL" id="CAMXCT020004680">
    <property type="protein sequence ID" value="CAL1163328.1"/>
    <property type="molecule type" value="Genomic_DNA"/>
</dbReference>
<protein>
    <submittedName>
        <fullName evidence="1">Uncharacterized protein</fullName>
    </submittedName>
</protein>
<sequence>MRMLPLRGRGIALATVALYAVSALTFCGAPGKTRLQPNDFSKRSDSLMRRQAVKFMTKKKASYADINVEDFYTETVSGAGGPPKGLERDLITKFFGDGDFHGHGDHEAAFQNFRECMEKGEPFVGEDDGSGWIWAVAGLTVENGLTLEIRKSTPLGMRALLVAKESKVAEMFDTLNWKIVRRRLNEVLGHRDSEGVTVPGYKSP</sequence>
<accession>A0A9P1CZQ6</accession>
<proteinExistence type="predicted"/>
<evidence type="ECO:0000313" key="4">
    <source>
        <dbReference type="Proteomes" id="UP001152797"/>
    </source>
</evidence>
<reference evidence="1" key="1">
    <citation type="submission" date="2022-10" db="EMBL/GenBank/DDBJ databases">
        <authorList>
            <person name="Chen Y."/>
            <person name="Dougan E. K."/>
            <person name="Chan C."/>
            <person name="Rhodes N."/>
            <person name="Thang M."/>
        </authorList>
    </citation>
    <scope>NUCLEOTIDE SEQUENCE</scope>
</reference>
<evidence type="ECO:0000313" key="1">
    <source>
        <dbReference type="EMBL" id="CAI4001189.1"/>
    </source>
</evidence>
<organism evidence="1">
    <name type="scientific">Cladocopium goreaui</name>
    <dbReference type="NCBI Taxonomy" id="2562237"/>
    <lineage>
        <taxon>Eukaryota</taxon>
        <taxon>Sar</taxon>
        <taxon>Alveolata</taxon>
        <taxon>Dinophyceae</taxon>
        <taxon>Suessiales</taxon>
        <taxon>Symbiodiniaceae</taxon>
        <taxon>Cladocopium</taxon>
    </lineage>
</organism>
<dbReference type="EMBL" id="CAMXCT010004680">
    <property type="protein sequence ID" value="CAI4009953.1"/>
    <property type="molecule type" value="Genomic_DNA"/>
</dbReference>
<dbReference type="EMBL" id="CAMXCT020002899">
    <property type="protein sequence ID" value="CAL1154564.1"/>
    <property type="molecule type" value="Genomic_DNA"/>
</dbReference>
<evidence type="ECO:0000313" key="2">
    <source>
        <dbReference type="EMBL" id="CAI4009953.1"/>
    </source>
</evidence>